<dbReference type="PANTHER" id="PTHR39335">
    <property type="entry name" value="BLL4220 PROTEIN"/>
    <property type="match status" value="1"/>
</dbReference>
<sequence length="127" mass="13198">MRNLLIRTAFAAIAFSAVAAQAAAPAMTAETAKGPALVDAKSMTLYTFDKDMGGKSMCNGPCAANWPALTAASGSAASGDWTTVTRDDGTMQWAYKGKPLYTFAKDTKPGDTTGDGFLNGAWHIAKP</sequence>
<dbReference type="PIRSF" id="PIRSF029720">
    <property type="entry name" value="UCP029720"/>
    <property type="match status" value="1"/>
</dbReference>
<dbReference type="InterPro" id="IPR005297">
    <property type="entry name" value="Lipoprotein_repeat"/>
</dbReference>
<dbReference type="Proteomes" id="UP000198704">
    <property type="component" value="Unassembled WGS sequence"/>
</dbReference>
<dbReference type="EMBL" id="FNHS01000003">
    <property type="protein sequence ID" value="SDM66986.1"/>
    <property type="molecule type" value="Genomic_DNA"/>
</dbReference>
<accession>A0A1G9V4L2</accession>
<gene>
    <name evidence="2" type="ORF">SAMN05216360_10363</name>
</gene>
<dbReference type="InterPro" id="IPR014558">
    <property type="entry name" value="UCP029720"/>
</dbReference>
<organism evidence="2 3">
    <name type="scientific">Methylobacterium phyllostachyos</name>
    <dbReference type="NCBI Taxonomy" id="582672"/>
    <lineage>
        <taxon>Bacteria</taxon>
        <taxon>Pseudomonadati</taxon>
        <taxon>Pseudomonadota</taxon>
        <taxon>Alphaproteobacteria</taxon>
        <taxon>Hyphomicrobiales</taxon>
        <taxon>Methylobacteriaceae</taxon>
        <taxon>Methylobacterium</taxon>
    </lineage>
</organism>
<dbReference type="GO" id="GO:0043448">
    <property type="term" value="P:alkane catabolic process"/>
    <property type="evidence" value="ECO:0007669"/>
    <property type="project" value="TreeGrafter"/>
</dbReference>
<feature type="chain" id="PRO_5011444296" evidence="1">
    <location>
        <begin position="23"/>
        <end position="127"/>
    </location>
</feature>
<keyword evidence="1" id="KW-0732">Signal</keyword>
<reference evidence="3" key="1">
    <citation type="submission" date="2016-10" db="EMBL/GenBank/DDBJ databases">
        <authorList>
            <person name="Varghese N."/>
            <person name="Submissions S."/>
        </authorList>
    </citation>
    <scope>NUCLEOTIDE SEQUENCE [LARGE SCALE GENOMIC DNA]</scope>
    <source>
        <strain evidence="3">BL47</strain>
    </source>
</reference>
<feature type="signal peptide" evidence="1">
    <location>
        <begin position="1"/>
        <end position="22"/>
    </location>
</feature>
<keyword evidence="2" id="KW-0449">Lipoprotein</keyword>
<keyword evidence="3" id="KW-1185">Reference proteome</keyword>
<dbReference type="RefSeq" id="WP_007557741.1">
    <property type="nucleotide sequence ID" value="NZ_FNHS01000003.1"/>
</dbReference>
<evidence type="ECO:0000313" key="3">
    <source>
        <dbReference type="Proteomes" id="UP000198704"/>
    </source>
</evidence>
<protein>
    <submittedName>
        <fullName evidence="2">Predicted lipoprotein with conserved Yx(FWY)xxD motif</fullName>
    </submittedName>
</protein>
<dbReference type="AlphaFoldDB" id="A0A1G9V4L2"/>
<evidence type="ECO:0000256" key="1">
    <source>
        <dbReference type="SAM" id="SignalP"/>
    </source>
</evidence>
<name>A0A1G9V4L2_9HYPH</name>
<proteinExistence type="predicted"/>
<dbReference type="PANTHER" id="PTHR39335:SF1">
    <property type="entry name" value="BLL4220 PROTEIN"/>
    <property type="match status" value="1"/>
</dbReference>
<evidence type="ECO:0000313" key="2">
    <source>
        <dbReference type="EMBL" id="SDM66986.1"/>
    </source>
</evidence>
<dbReference type="STRING" id="582672.SAMN05216360_10363"/>
<dbReference type="OrthoDB" id="9800666at2"/>
<dbReference type="Pfam" id="PF03640">
    <property type="entry name" value="Lipoprotein_15"/>
    <property type="match status" value="2"/>
</dbReference>